<organism evidence="9 10">
    <name type="scientific">Eremothecium gossypii (strain ATCC 10895 / CBS 109.51 / FGSC 9923 / NRRL Y-1056)</name>
    <name type="common">Yeast</name>
    <name type="synonym">Ashbya gossypii</name>
    <dbReference type="NCBI Taxonomy" id="284811"/>
    <lineage>
        <taxon>Eukaryota</taxon>
        <taxon>Fungi</taxon>
        <taxon>Dikarya</taxon>
        <taxon>Ascomycota</taxon>
        <taxon>Saccharomycotina</taxon>
        <taxon>Saccharomycetes</taxon>
        <taxon>Saccharomycetales</taxon>
        <taxon>Saccharomycetaceae</taxon>
        <taxon>Eremothecium</taxon>
    </lineage>
</organism>
<keyword evidence="10" id="KW-1185">Reference proteome</keyword>
<dbReference type="RefSeq" id="NP_986421.1">
    <property type="nucleotide sequence ID" value="NM_211483.1"/>
</dbReference>
<comment type="subcellular location">
    <subcellularLocation>
        <location evidence="1">Nucleus</location>
    </subcellularLocation>
</comment>
<dbReference type="GO" id="GO:0008270">
    <property type="term" value="F:zinc ion binding"/>
    <property type="evidence" value="ECO:0007669"/>
    <property type="project" value="UniProtKB-KW"/>
</dbReference>
<dbReference type="GO" id="GO:0005634">
    <property type="term" value="C:nucleus"/>
    <property type="evidence" value="ECO:0007669"/>
    <property type="project" value="UniProtKB-SubCell"/>
</dbReference>
<evidence type="ECO:0000313" key="10">
    <source>
        <dbReference type="Proteomes" id="UP000000591"/>
    </source>
</evidence>
<reference evidence="10" key="2">
    <citation type="journal article" date="2013" name="G3 (Bethesda)">
        <title>Genomes of Ashbya fungi isolated from insects reveal four mating-type loci, numerous translocations, lack of transposons, and distinct gene duplications.</title>
        <authorList>
            <person name="Dietrich F.S."/>
            <person name="Voegeli S."/>
            <person name="Kuo S."/>
            <person name="Philippsen P."/>
        </authorList>
    </citation>
    <scope>GENOME REANNOTATION</scope>
    <source>
        <strain evidence="10">ATCC 10895 / CBS 109.51 / FGSC 9923 / NRRL Y-1056</strain>
    </source>
</reference>
<dbReference type="AlphaFoldDB" id="Q751F2"/>
<keyword evidence="3" id="KW-0677">Repeat</keyword>
<dbReference type="PANTHER" id="PTHR24394">
    <property type="entry name" value="ZINC FINGER PROTEIN"/>
    <property type="match status" value="1"/>
</dbReference>
<evidence type="ECO:0000313" key="9">
    <source>
        <dbReference type="EMBL" id="AAS54245.1"/>
    </source>
</evidence>
<dbReference type="InterPro" id="IPR036236">
    <property type="entry name" value="Znf_C2H2_sf"/>
</dbReference>
<dbReference type="OrthoDB" id="8922241at2759"/>
<keyword evidence="4 7" id="KW-0863">Zinc-finger</keyword>
<dbReference type="EMBL" id="AE016820">
    <property type="protein sequence ID" value="AAS54245.1"/>
    <property type="molecule type" value="Genomic_DNA"/>
</dbReference>
<dbReference type="eggNOG" id="KOG1721">
    <property type="taxonomic scope" value="Eukaryota"/>
</dbReference>
<dbReference type="PROSITE" id="PS00028">
    <property type="entry name" value="ZINC_FINGER_C2H2_1"/>
    <property type="match status" value="1"/>
</dbReference>
<gene>
    <name evidence="9" type="ORF">AGOS_AGL246W</name>
</gene>
<evidence type="ECO:0000256" key="3">
    <source>
        <dbReference type="ARBA" id="ARBA00022737"/>
    </source>
</evidence>
<proteinExistence type="predicted"/>
<dbReference type="InParanoid" id="Q751F2"/>
<dbReference type="InterPro" id="IPR013087">
    <property type="entry name" value="Znf_C2H2_type"/>
</dbReference>
<evidence type="ECO:0000256" key="2">
    <source>
        <dbReference type="ARBA" id="ARBA00022723"/>
    </source>
</evidence>
<evidence type="ECO:0000256" key="7">
    <source>
        <dbReference type="PROSITE-ProRule" id="PRU00042"/>
    </source>
</evidence>
<dbReference type="SUPFAM" id="SSF57667">
    <property type="entry name" value="beta-beta-alpha zinc fingers"/>
    <property type="match status" value="1"/>
</dbReference>
<sequence length="227" mass="25119">MSEDRLFFERAAEAIMQTSINRDKVDPTIRELLNRIKYTNPDKIGTDGFTRQSDSATGYADTRDCGAGLPTLVGSEKSSVLNYFDKLLTAGRPPSAPGVARPERAREASLAYLSEDELLTKKRKTSPGAALEVSGGPEETVNDGKRFHCTKCELVFRRSGDLRRHEKVHLPILPNICSLCGKGFARKDALKRHFGTLTCKRNRQKLLSIGGDINEILEKARQNGAKV</sequence>
<dbReference type="OMA" id="CELVFRR"/>
<dbReference type="SMART" id="SM00355">
    <property type="entry name" value="ZnF_C2H2"/>
    <property type="match status" value="2"/>
</dbReference>
<dbReference type="STRING" id="284811.Q751F2"/>
<dbReference type="GeneID" id="4622714"/>
<feature type="domain" description="C2H2-type" evidence="8">
    <location>
        <begin position="175"/>
        <end position="202"/>
    </location>
</feature>
<evidence type="ECO:0000256" key="5">
    <source>
        <dbReference type="ARBA" id="ARBA00022833"/>
    </source>
</evidence>
<reference evidence="9 10" key="1">
    <citation type="journal article" date="2004" name="Science">
        <title>The Ashbya gossypii genome as a tool for mapping the ancient Saccharomyces cerevisiae genome.</title>
        <authorList>
            <person name="Dietrich F.S."/>
            <person name="Voegeli S."/>
            <person name="Brachat S."/>
            <person name="Lerch A."/>
            <person name="Gates K."/>
            <person name="Steiner S."/>
            <person name="Mohr C."/>
            <person name="Pohlmann R."/>
            <person name="Luedi P."/>
            <person name="Choi S."/>
            <person name="Wing R.A."/>
            <person name="Flavier A."/>
            <person name="Gaffney T.D."/>
            <person name="Philippsen P."/>
        </authorList>
    </citation>
    <scope>NUCLEOTIDE SEQUENCE [LARGE SCALE GENOMIC DNA]</scope>
    <source>
        <strain evidence="10">ATCC 10895 / CBS 109.51 / FGSC 9923 / NRRL Y-1056</strain>
    </source>
</reference>
<keyword evidence="2" id="KW-0479">Metal-binding</keyword>
<dbReference type="HOGENOM" id="CLU_040688_2_0_1"/>
<dbReference type="FunCoup" id="Q751F2">
    <property type="interactions" value="3428"/>
</dbReference>
<dbReference type="KEGG" id="ago:AGOS_AGL246W"/>
<evidence type="ECO:0000256" key="1">
    <source>
        <dbReference type="ARBA" id="ARBA00004123"/>
    </source>
</evidence>
<protein>
    <submittedName>
        <fullName evidence="9">AGL246Wp</fullName>
    </submittedName>
</protein>
<name>Q751F2_EREGS</name>
<evidence type="ECO:0000259" key="8">
    <source>
        <dbReference type="PROSITE" id="PS50157"/>
    </source>
</evidence>
<evidence type="ECO:0000256" key="4">
    <source>
        <dbReference type="ARBA" id="ARBA00022771"/>
    </source>
</evidence>
<evidence type="ECO:0000256" key="6">
    <source>
        <dbReference type="ARBA" id="ARBA00023242"/>
    </source>
</evidence>
<dbReference type="PROSITE" id="PS50157">
    <property type="entry name" value="ZINC_FINGER_C2H2_2"/>
    <property type="match status" value="2"/>
</dbReference>
<dbReference type="Gene3D" id="3.30.160.60">
    <property type="entry name" value="Classic Zinc Finger"/>
    <property type="match status" value="1"/>
</dbReference>
<keyword evidence="5" id="KW-0862">Zinc</keyword>
<accession>Q751F2</accession>
<keyword evidence="6" id="KW-0539">Nucleus</keyword>
<dbReference type="Proteomes" id="UP000000591">
    <property type="component" value="Chromosome VII"/>
</dbReference>
<dbReference type="PANTHER" id="PTHR24394:SF29">
    <property type="entry name" value="MYONEURIN"/>
    <property type="match status" value="1"/>
</dbReference>
<dbReference type="Pfam" id="PF00096">
    <property type="entry name" value="zf-C2H2"/>
    <property type="match status" value="2"/>
</dbReference>
<feature type="domain" description="C2H2-type" evidence="8">
    <location>
        <begin position="147"/>
        <end position="174"/>
    </location>
</feature>